<accession>A0A2P2PZA4</accession>
<dbReference type="EMBL" id="GGEC01079587">
    <property type="protein sequence ID" value="MBX60071.1"/>
    <property type="molecule type" value="Transcribed_RNA"/>
</dbReference>
<protein>
    <submittedName>
        <fullName evidence="1">Uncharacterized protein</fullName>
    </submittedName>
</protein>
<name>A0A2P2PZA4_RHIMU</name>
<organism evidence="1">
    <name type="scientific">Rhizophora mucronata</name>
    <name type="common">Asiatic mangrove</name>
    <dbReference type="NCBI Taxonomy" id="61149"/>
    <lineage>
        <taxon>Eukaryota</taxon>
        <taxon>Viridiplantae</taxon>
        <taxon>Streptophyta</taxon>
        <taxon>Embryophyta</taxon>
        <taxon>Tracheophyta</taxon>
        <taxon>Spermatophyta</taxon>
        <taxon>Magnoliopsida</taxon>
        <taxon>eudicotyledons</taxon>
        <taxon>Gunneridae</taxon>
        <taxon>Pentapetalae</taxon>
        <taxon>rosids</taxon>
        <taxon>fabids</taxon>
        <taxon>Malpighiales</taxon>
        <taxon>Rhizophoraceae</taxon>
        <taxon>Rhizophora</taxon>
    </lineage>
</organism>
<evidence type="ECO:0000313" key="1">
    <source>
        <dbReference type="EMBL" id="MBX60071.1"/>
    </source>
</evidence>
<dbReference type="AlphaFoldDB" id="A0A2P2PZA4"/>
<reference evidence="1" key="1">
    <citation type="submission" date="2018-02" db="EMBL/GenBank/DDBJ databases">
        <title>Rhizophora mucronata_Transcriptome.</title>
        <authorList>
            <person name="Meera S.P."/>
            <person name="Sreeshan A."/>
            <person name="Augustine A."/>
        </authorList>
    </citation>
    <scope>NUCLEOTIDE SEQUENCE</scope>
    <source>
        <tissue evidence="1">Leaf</tissue>
    </source>
</reference>
<proteinExistence type="predicted"/>
<sequence>MNVFKEEKCFQMKSVKLSMYQLHSLECKSHTSSPLPYP</sequence>